<dbReference type="KEGG" id="egu:105057848"/>
<feature type="region of interest" description="Disordered" evidence="1">
    <location>
        <begin position="962"/>
        <end position="1000"/>
    </location>
</feature>
<reference evidence="3" key="1">
    <citation type="submission" date="2025-08" db="UniProtKB">
        <authorList>
            <consortium name="RefSeq"/>
        </authorList>
    </citation>
    <scope>IDENTIFICATION</scope>
</reference>
<name>A0A6J0PP55_ELAGV</name>
<dbReference type="PANTHER" id="PTHR33167">
    <property type="entry name" value="TRANSCRIPTION FACTOR, PUTATIVE (DUF863)-RELATED"/>
    <property type="match status" value="1"/>
</dbReference>
<evidence type="ECO:0000313" key="2">
    <source>
        <dbReference type="Proteomes" id="UP000504607"/>
    </source>
</evidence>
<feature type="compositionally biased region" description="Basic residues" evidence="1">
    <location>
        <begin position="979"/>
        <end position="991"/>
    </location>
</feature>
<feature type="compositionally biased region" description="Polar residues" evidence="1">
    <location>
        <begin position="1026"/>
        <end position="1043"/>
    </location>
</feature>
<dbReference type="InterPro" id="IPR008581">
    <property type="entry name" value="DUF863_pln"/>
</dbReference>
<feature type="region of interest" description="Disordered" evidence="1">
    <location>
        <begin position="1025"/>
        <end position="1053"/>
    </location>
</feature>
<dbReference type="OrthoDB" id="630817at2759"/>
<evidence type="ECO:0000256" key="1">
    <source>
        <dbReference type="SAM" id="MobiDB-lite"/>
    </source>
</evidence>
<gene>
    <name evidence="3" type="primary">LOC105057848</name>
</gene>
<keyword evidence="2" id="KW-1185">Reference proteome</keyword>
<dbReference type="GeneID" id="105057848"/>
<dbReference type="InParanoid" id="A0A6J0PP55"/>
<dbReference type="AlphaFoldDB" id="A0A6J0PP55"/>
<accession>A0A6J0PP55</accession>
<proteinExistence type="predicted"/>
<protein>
    <submittedName>
        <fullName evidence="3">Uncharacterized protein LOC105057848 isoform X1</fullName>
    </submittedName>
</protein>
<evidence type="ECO:0000313" key="3">
    <source>
        <dbReference type="RefSeq" id="XP_019709246.1"/>
    </source>
</evidence>
<organism evidence="2 3">
    <name type="scientific">Elaeis guineensis var. tenera</name>
    <name type="common">Oil palm</name>
    <dbReference type="NCBI Taxonomy" id="51953"/>
    <lineage>
        <taxon>Eukaryota</taxon>
        <taxon>Viridiplantae</taxon>
        <taxon>Streptophyta</taxon>
        <taxon>Embryophyta</taxon>
        <taxon>Tracheophyta</taxon>
        <taxon>Spermatophyta</taxon>
        <taxon>Magnoliopsida</taxon>
        <taxon>Liliopsida</taxon>
        <taxon>Arecaceae</taxon>
        <taxon>Arecoideae</taxon>
        <taxon>Cocoseae</taxon>
        <taxon>Elaeidinae</taxon>
        <taxon>Elaeis</taxon>
    </lineage>
</organism>
<dbReference type="Pfam" id="PF05904">
    <property type="entry name" value="DUF863"/>
    <property type="match status" value="1"/>
</dbReference>
<dbReference type="RefSeq" id="XP_019709246.1">
    <property type="nucleotide sequence ID" value="XM_019853687.2"/>
</dbReference>
<dbReference type="FunCoup" id="A0A6J0PP55">
    <property type="interactions" value="2133"/>
</dbReference>
<dbReference type="PANTHER" id="PTHR33167:SF4">
    <property type="entry name" value="TRANSCRIPTION FACTOR, PUTATIVE (DUF863)-RELATED"/>
    <property type="match status" value="1"/>
</dbReference>
<dbReference type="Proteomes" id="UP000504607">
    <property type="component" value="Chromosome 1"/>
</dbReference>
<sequence length="1119" mass="124066">MTRGGDVGCGMGTKIQCKSYLPGYHPMIDLNENAKGCWSRCYEDNMLSRHLCNGFMLRPVNEYLEHDKEMLKQTMLEHEAIFRKQVYELHRLYRIQRDLMDECQKKGLYRYSIPSDTSQSNSFSSQMPCEGTTKIWKMSHLPVVNTSYDRASFATTDDMRSSNFLKEGSVQSGPISLENGVSLKGGELNSKLQKSTRRMFDLQLPADVYIDGEDSERSGKKDFADSSSRITVLPGRTCSADHENDVKLTLCTGLGPYCKKDNKIPNSWTQKGLSAQSLADLNKSIKDICFEGAADSTSNHFLGLRNHSEENQGHKLSSKSNTNFLGLQSAFFKDGHGDEGSSSSFLHADKGEIRREWPFFNSESEQSRSSLSLFSPSLCDDKFPASSETVQPTLKNSHEIALSHQNRTPTRFRQKPTYGIETSGISTHLATSNNSAVTAAPSIPASFLILPQTNSSSSASSLVSSQTKPVSSISHIPVAVQALPCFNGSATLSTQNKISNVAIQNIGTDREKWQTRSDSCQRAGIEAPSYLNGSFAGFCLDPKSAPYLQLPSVTFGKPNLNDTGDSSVYDDSIGHEPQKRLKSLQCTDVKSLHNVNLNQALPNGIENNFTVQQRTAFCDLEQNSESSSKGISWLRKKPAYNDSTDSKKHASQIELSFVRGHSQLMSRSNIIAPESERKQDKEIGPSLCNPQGFISAFKVKEIRMQRNEISDNMGSRKILGFPILDEVQRSAVSHQECSLAINNNCIEKDMHGTDLTCDMKERSSEKAISVGSLITENGAENISKSFRNIINLNAEVTSMDDPRLSEFSPKSEVTVPLPLLVPRESMKDATEMNLEVPISQAEVNIMSHQEYMPSSKTDGSQETECSHDTLVREAAENIVAMSVDVHAHLEEITWDGLPPAQWDTLFWFAEVVSSNADNARVPKSGGDCGSESSDDDGVDFFEAMTLKLEEIKVDDRCCQPKKFENKKDEPGAASLLLMRPRRGQGRKRRQRRDFQKDVLPGLASLSRHEVTEDLQTIGGLMKASGKNWQAGSTRRNTGRSGLHSQAKGRRQPRSLAVTVSETKVIPPAVHPISTDLEVDGKNMIGWGRTTRRCRRPRCPPEGELSCLKLARTINYKIYG</sequence>